<gene>
    <name evidence="3" type="ORF">DIT71_10250</name>
</gene>
<reference evidence="3 4" key="2">
    <citation type="submission" date="2018-06" db="EMBL/GenBank/DDBJ databases">
        <title>Marinobactersediminissp. nov, a moderately halophilic bacterium isolated from marine solar saltern.</title>
        <authorList>
            <person name="Zhang Y."/>
        </authorList>
    </citation>
    <scope>NUCLEOTIDE SEQUENCE [LARGE SCALE GENOMIC DNA]</scope>
    <source>
        <strain evidence="3 4">F01</strain>
    </source>
</reference>
<accession>A0A2V3ZK31</accession>
<evidence type="ECO:0000313" key="3">
    <source>
        <dbReference type="EMBL" id="PXX90899.1"/>
    </source>
</evidence>
<dbReference type="InterPro" id="IPR033900">
    <property type="entry name" value="Gram_neg_porin_domain"/>
</dbReference>
<dbReference type="OrthoDB" id="8735103at2"/>
<proteinExistence type="predicted"/>
<organism evidence="3 4">
    <name type="scientific">Marinobacter vulgaris</name>
    <dbReference type="NCBI Taxonomy" id="1928331"/>
    <lineage>
        <taxon>Bacteria</taxon>
        <taxon>Pseudomonadati</taxon>
        <taxon>Pseudomonadota</taxon>
        <taxon>Gammaproteobacteria</taxon>
        <taxon>Pseudomonadales</taxon>
        <taxon>Marinobacteraceae</taxon>
        <taxon>Marinobacter</taxon>
    </lineage>
</organism>
<feature type="chain" id="PRO_5016180172" evidence="1">
    <location>
        <begin position="36"/>
        <end position="383"/>
    </location>
</feature>
<evidence type="ECO:0000313" key="4">
    <source>
        <dbReference type="Proteomes" id="UP000253987"/>
    </source>
</evidence>
<dbReference type="EMBL" id="QFWX01000004">
    <property type="protein sequence ID" value="PXX90899.1"/>
    <property type="molecule type" value="Genomic_DNA"/>
</dbReference>
<feature type="signal peptide" evidence="1">
    <location>
        <begin position="1"/>
        <end position="35"/>
    </location>
</feature>
<dbReference type="Pfam" id="PF13609">
    <property type="entry name" value="Porin_4"/>
    <property type="match status" value="1"/>
</dbReference>
<feature type="domain" description="Porin" evidence="2">
    <location>
        <begin position="24"/>
        <end position="366"/>
    </location>
</feature>
<dbReference type="GO" id="GO:0015288">
    <property type="term" value="F:porin activity"/>
    <property type="evidence" value="ECO:0007669"/>
    <property type="project" value="InterPro"/>
</dbReference>
<dbReference type="Proteomes" id="UP000253987">
    <property type="component" value="Unassembled WGS sequence"/>
</dbReference>
<keyword evidence="1" id="KW-0732">Signal</keyword>
<keyword evidence="4" id="KW-1185">Reference proteome</keyword>
<dbReference type="Gene3D" id="2.40.160.10">
    <property type="entry name" value="Porin"/>
    <property type="match status" value="1"/>
</dbReference>
<dbReference type="GO" id="GO:0016020">
    <property type="term" value="C:membrane"/>
    <property type="evidence" value="ECO:0007669"/>
    <property type="project" value="InterPro"/>
</dbReference>
<comment type="caution">
    <text evidence="3">The sequence shown here is derived from an EMBL/GenBank/DDBJ whole genome shotgun (WGS) entry which is preliminary data.</text>
</comment>
<dbReference type="AlphaFoldDB" id="A0A2V3ZK31"/>
<sequence>MIENKKCSNIKSFKLSALATSVAVVVGAFSAPVSAAATFESDNGWKAGFNGHIPIFAVLSDFDDPRDEDSFNITTGFNPATLQTNIHAPTQNGLEVSGHFQMNADIAPGDADANFRSRVSEIAVAGNFGTVNIGKGFGIFGTPGIGDNGSALGVGLITGPDEAAATAGRIGNGYFYANFTPRVMYSSNNLGGLQFKVGLFSPSKVDDDNDDVEYSIPRIEGNVVYSADMFSLWSSAFTQDVDSKAGTFDDYTMSGIDFGGSIAVGDLNVRGNYSMTSGTGNSVFAARLDPNEEDADQWYVEATYDINRFTVGASYGEGSDDIGVRDGADTLVRDEKETDLTMVFARYRATDALTLMAEVQDYSTNDVQSSDYSAFIIGSQFTF</sequence>
<dbReference type="InterPro" id="IPR023614">
    <property type="entry name" value="Porin_dom_sf"/>
</dbReference>
<dbReference type="SUPFAM" id="SSF56935">
    <property type="entry name" value="Porins"/>
    <property type="match status" value="1"/>
</dbReference>
<name>A0A2V3ZK31_9GAMM</name>
<evidence type="ECO:0000256" key="1">
    <source>
        <dbReference type="SAM" id="SignalP"/>
    </source>
</evidence>
<reference evidence="4" key="1">
    <citation type="submission" date="2018-05" db="EMBL/GenBank/DDBJ databases">
        <authorList>
            <person name="Lu D."/>
        </authorList>
    </citation>
    <scope>NUCLEOTIDE SEQUENCE [LARGE SCALE GENOMIC DNA]</scope>
    <source>
        <strain evidence="4">F01</strain>
    </source>
</reference>
<evidence type="ECO:0000259" key="2">
    <source>
        <dbReference type="Pfam" id="PF13609"/>
    </source>
</evidence>
<protein>
    <submittedName>
        <fullName evidence="3">Porin</fullName>
    </submittedName>
</protein>
<dbReference type="RefSeq" id="WP_114613123.1">
    <property type="nucleotide sequence ID" value="NZ_QFWX01000004.1"/>
</dbReference>